<accession>A0A192H2M6</accession>
<dbReference type="Gene3D" id="3.40.1620.10">
    <property type="entry name" value="YefM-like domain"/>
    <property type="match status" value="1"/>
</dbReference>
<dbReference type="KEGG" id="lbt:AYR52_01930"/>
<dbReference type="InterPro" id="IPR036165">
    <property type="entry name" value="YefM-like_sf"/>
</dbReference>
<evidence type="ECO:0000313" key="2">
    <source>
        <dbReference type="EMBL" id="ANK62533.1"/>
    </source>
</evidence>
<dbReference type="EMBL" id="CP014873">
    <property type="protein sequence ID" value="ANK62533.1"/>
    <property type="molecule type" value="Genomic_DNA"/>
</dbReference>
<evidence type="ECO:0000256" key="1">
    <source>
        <dbReference type="ARBA" id="ARBA00009981"/>
    </source>
</evidence>
<protein>
    <submittedName>
        <fullName evidence="2">Uncharacterized protein</fullName>
    </submittedName>
</protein>
<keyword evidence="3" id="KW-1185">Reference proteome</keyword>
<dbReference type="Proteomes" id="UP000078582">
    <property type="component" value="Chromosome"/>
</dbReference>
<comment type="similarity">
    <text evidence="1">Belongs to the phD/YefM antitoxin family.</text>
</comment>
<organism evidence="2 3">
    <name type="scientific">Loigolactobacillus backii</name>
    <dbReference type="NCBI Taxonomy" id="375175"/>
    <lineage>
        <taxon>Bacteria</taxon>
        <taxon>Bacillati</taxon>
        <taxon>Bacillota</taxon>
        <taxon>Bacilli</taxon>
        <taxon>Lactobacillales</taxon>
        <taxon>Lactobacillaceae</taxon>
        <taxon>Loigolactobacillus</taxon>
    </lineage>
</organism>
<dbReference type="SUPFAM" id="SSF143120">
    <property type="entry name" value="YefM-like"/>
    <property type="match status" value="1"/>
</dbReference>
<name>A0A192H2M6_9LACO</name>
<dbReference type="GeneID" id="42981996"/>
<proteinExistence type="inferred from homology"/>
<dbReference type="RefSeq" id="WP_068223145.1">
    <property type="nucleotide sequence ID" value="NZ_CP014623.1"/>
</dbReference>
<reference evidence="2 3" key="1">
    <citation type="submission" date="2016-03" db="EMBL/GenBank/DDBJ databases">
        <title>Pediococcus and Lactobacillus from brewery environment - whole genome sequencing and assembly.</title>
        <authorList>
            <person name="Behr J."/>
            <person name="Geissler A.J."/>
            <person name="Vogel R.F."/>
        </authorList>
    </citation>
    <scope>NUCLEOTIDE SEQUENCE [LARGE SCALE GENOMIC DNA]</scope>
    <source>
        <strain evidence="2 3">TMW 1.1989</strain>
    </source>
</reference>
<dbReference type="STRING" id="375175.AYR53_06990"/>
<dbReference type="OrthoDB" id="2322236at2"/>
<gene>
    <name evidence="2" type="ORF">AYR53_06990</name>
</gene>
<dbReference type="AlphaFoldDB" id="A0A192H2M6"/>
<sequence>MQELTVTEAKTQLNRLVREVDRNSGSLLIRNTRTGDVVVLLAAHHWQAELQNLLGEKLKL</sequence>
<evidence type="ECO:0000313" key="3">
    <source>
        <dbReference type="Proteomes" id="UP000078582"/>
    </source>
</evidence>